<evidence type="ECO:0000313" key="2">
    <source>
        <dbReference type="Proteomes" id="UP000306319"/>
    </source>
</evidence>
<organism evidence="1 2">
    <name type="scientific">Lepagella muris</name>
    <dbReference type="NCBI Taxonomy" id="3032870"/>
    <lineage>
        <taxon>Bacteria</taxon>
        <taxon>Pseudomonadati</taxon>
        <taxon>Bacteroidota</taxon>
        <taxon>Bacteroidia</taxon>
        <taxon>Bacteroidales</taxon>
        <taxon>Muribaculaceae</taxon>
        <taxon>Lepagella</taxon>
    </lineage>
</organism>
<keyword evidence="2" id="KW-1185">Reference proteome</keyword>
<proteinExistence type="predicted"/>
<sequence>MRLASWGRLWSMAVVLAAVLFFVVFYCFDSPTEENLRAENAELKAQYGILNRRLDNTLKVMDRIKDRDDNFYRVMMQMDPMSPLQRHSGLDNEARYRELQQLSDAGLVTYLTQRMDLLERQLFAQVQSFDQLRDAVGKQKDKLSHIPSVLPIKVEDYTMSSGYGYRRDPIYGSSKFHEGLDFSASIGTPVYATADGEITVAKREAGYGNCIDIDHGYNYLTRYAHLSEILVKEGSQVKRGQMIGKVGSTGKSTGPHLHYEVRFKGEAQNPVNYYFMDLTPEEYVEMIQMADNAGHVMD</sequence>
<dbReference type="Proteomes" id="UP000306319">
    <property type="component" value="Unassembled WGS sequence"/>
</dbReference>
<accession>A0AC61RE54</accession>
<comment type="caution">
    <text evidence="1">The sequence shown here is derived from an EMBL/GenBank/DDBJ whole genome shotgun (WGS) entry which is preliminary data.</text>
</comment>
<name>A0AC61RE54_9BACT</name>
<gene>
    <name evidence="1" type="ORF">E5331_17020</name>
</gene>
<reference evidence="1" key="1">
    <citation type="submission" date="2019-04" db="EMBL/GenBank/DDBJ databases">
        <title>Microbes associate with the intestines of laboratory mice.</title>
        <authorList>
            <person name="Navarre W."/>
            <person name="Wong E."/>
            <person name="Huang K."/>
            <person name="Tropini C."/>
            <person name="Ng K."/>
            <person name="Yu B."/>
        </authorList>
    </citation>
    <scope>NUCLEOTIDE SEQUENCE</scope>
    <source>
        <strain evidence="1">NM04_E33</strain>
    </source>
</reference>
<evidence type="ECO:0000313" key="1">
    <source>
        <dbReference type="EMBL" id="TGY76919.1"/>
    </source>
</evidence>
<protein>
    <submittedName>
        <fullName evidence="1">M23 family metallopeptidase</fullName>
    </submittedName>
</protein>
<dbReference type="EMBL" id="SRYB01000034">
    <property type="protein sequence ID" value="TGY76919.1"/>
    <property type="molecule type" value="Genomic_DNA"/>
</dbReference>